<dbReference type="Pfam" id="PF09704">
    <property type="entry name" value="Cas_Cas5d"/>
    <property type="match status" value="1"/>
</dbReference>
<dbReference type="AlphaFoldDB" id="A0A0D2HJK5"/>
<dbReference type="NCBIfam" id="TIGR01868">
    <property type="entry name" value="casD_Cas5e"/>
    <property type="match status" value="1"/>
</dbReference>
<dbReference type="InterPro" id="IPR021124">
    <property type="entry name" value="CRISPR-assoc_prot_Cas5"/>
</dbReference>
<evidence type="ECO:0000256" key="1">
    <source>
        <dbReference type="ARBA" id="ARBA00023118"/>
    </source>
</evidence>
<sequence length="247" mass="27476">MKNYLYFRLYGAMASWGETAVGTKRPTALHPGKAAVLGLLAAALGLDRDQDETFSQMSQAYGLAVLVESAGLPLRDYHTAQVPDRTQLKKMGGANTRAEELSAPKLGTILSSRDYRTDGLYYILLWQAAPNPPYGLAELADALKEPKYHLYLGRKSCPLGLPLQPKVIQATGLKQACGLLPEDLPKQFEKLIKAEAGGLFWEDTGREEAIRPRLTNPVRDLPLSRRRWQFAVRQEHFTPISELKRGD</sequence>
<organism evidence="2 3">
    <name type="scientific">Dethiosulfatarculus sandiegensis</name>
    <dbReference type="NCBI Taxonomy" id="1429043"/>
    <lineage>
        <taxon>Bacteria</taxon>
        <taxon>Pseudomonadati</taxon>
        <taxon>Thermodesulfobacteriota</taxon>
        <taxon>Desulfarculia</taxon>
        <taxon>Desulfarculales</taxon>
        <taxon>Desulfarculaceae</taxon>
        <taxon>Dethiosulfatarculus</taxon>
    </lineage>
</organism>
<evidence type="ECO:0000313" key="2">
    <source>
        <dbReference type="EMBL" id="KIX10838.1"/>
    </source>
</evidence>
<keyword evidence="1" id="KW-0051">Antiviral defense</keyword>
<dbReference type="FunCoup" id="A0A0D2HJK5">
    <property type="interactions" value="12"/>
</dbReference>
<dbReference type="STRING" id="1429043.X474_26585"/>
<dbReference type="InterPro" id="IPR010147">
    <property type="entry name" value="CRISPR-assoc_prot_CasD"/>
</dbReference>
<accession>A0A0D2HJK5</accession>
<proteinExistence type="predicted"/>
<dbReference type="GO" id="GO:0051607">
    <property type="term" value="P:defense response to virus"/>
    <property type="evidence" value="ECO:0007669"/>
    <property type="project" value="UniProtKB-KW"/>
</dbReference>
<reference evidence="2 3" key="1">
    <citation type="submission" date="2013-11" db="EMBL/GenBank/DDBJ databases">
        <title>Metagenomic analysis of a methanogenic consortium involved in long chain n-alkane degradation.</title>
        <authorList>
            <person name="Davidova I.A."/>
            <person name="Callaghan A.V."/>
            <person name="Wawrik B."/>
            <person name="Pruitt S."/>
            <person name="Marks C."/>
            <person name="Duncan K.E."/>
            <person name="Suflita J.M."/>
        </authorList>
    </citation>
    <scope>NUCLEOTIDE SEQUENCE [LARGE SCALE GENOMIC DNA]</scope>
    <source>
        <strain evidence="2 3">SPR</strain>
    </source>
</reference>
<dbReference type="Proteomes" id="UP000032233">
    <property type="component" value="Unassembled WGS sequence"/>
</dbReference>
<name>A0A0D2HJK5_9BACT</name>
<dbReference type="RefSeq" id="WP_044352603.1">
    <property type="nucleotide sequence ID" value="NZ_AZAC01000078.1"/>
</dbReference>
<comment type="caution">
    <text evidence="2">The sequence shown here is derived from an EMBL/GenBank/DDBJ whole genome shotgun (WGS) entry which is preliminary data.</text>
</comment>
<dbReference type="InterPro" id="IPR013422">
    <property type="entry name" value="CRISPR-assoc_prot_Cas5_N"/>
</dbReference>
<dbReference type="NCBIfam" id="TIGR02593">
    <property type="entry name" value="CRISPR_cas5"/>
    <property type="match status" value="1"/>
</dbReference>
<dbReference type="GO" id="GO:0003723">
    <property type="term" value="F:RNA binding"/>
    <property type="evidence" value="ECO:0007669"/>
    <property type="project" value="InterPro"/>
</dbReference>
<gene>
    <name evidence="2" type="ORF">X474_26585</name>
</gene>
<protein>
    <submittedName>
        <fullName evidence="2">CRISPR-associated protein Cas5</fullName>
    </submittedName>
</protein>
<dbReference type="Gene3D" id="3.30.70.2660">
    <property type="match status" value="1"/>
</dbReference>
<dbReference type="InParanoid" id="A0A0D2HJK5"/>
<keyword evidence="3" id="KW-1185">Reference proteome</keyword>
<dbReference type="EMBL" id="AZAC01000078">
    <property type="protein sequence ID" value="KIX10838.1"/>
    <property type="molecule type" value="Genomic_DNA"/>
</dbReference>
<dbReference type="OrthoDB" id="5704083at2"/>
<dbReference type="PATRIC" id="fig|1429043.3.peg.5630"/>
<dbReference type="GO" id="GO:0043571">
    <property type="term" value="P:maintenance of CRISPR repeat elements"/>
    <property type="evidence" value="ECO:0007669"/>
    <property type="project" value="InterPro"/>
</dbReference>
<evidence type="ECO:0000313" key="3">
    <source>
        <dbReference type="Proteomes" id="UP000032233"/>
    </source>
</evidence>